<dbReference type="Pfam" id="PF02338">
    <property type="entry name" value="OTU"/>
    <property type="match status" value="1"/>
</dbReference>
<dbReference type="Pfam" id="PF14214">
    <property type="entry name" value="Helitron_like_N"/>
    <property type="match status" value="1"/>
</dbReference>
<reference evidence="3" key="1">
    <citation type="submission" date="2021-02" db="EMBL/GenBank/DDBJ databases">
        <authorList>
            <person name="Nowell W R."/>
        </authorList>
    </citation>
    <scope>NUCLEOTIDE SEQUENCE</scope>
</reference>
<dbReference type="InterPro" id="IPR025476">
    <property type="entry name" value="Helitron_helicase-like"/>
</dbReference>
<feature type="domain" description="OTU" evidence="2">
    <location>
        <begin position="77"/>
        <end position="189"/>
    </location>
</feature>
<dbReference type="InterPro" id="IPR047273">
    <property type="entry name" value="VRTN_OTU_dom"/>
</dbReference>
<protein>
    <recommendedName>
        <fullName evidence="2">OTU domain-containing protein</fullName>
    </recommendedName>
</protein>
<dbReference type="EMBL" id="CAJOAX010009772">
    <property type="protein sequence ID" value="CAF4062879.1"/>
    <property type="molecule type" value="Genomic_DNA"/>
</dbReference>
<comment type="caution">
    <text evidence="3">The sequence shown here is derived from an EMBL/GenBank/DDBJ whole genome shotgun (WGS) entry which is preliminary data.</text>
</comment>
<feature type="region of interest" description="Disordered" evidence="1">
    <location>
        <begin position="923"/>
        <end position="943"/>
    </location>
</feature>
<organism evidence="3 4">
    <name type="scientific">Rotaria sordida</name>
    <dbReference type="NCBI Taxonomy" id="392033"/>
    <lineage>
        <taxon>Eukaryota</taxon>
        <taxon>Metazoa</taxon>
        <taxon>Spiralia</taxon>
        <taxon>Gnathifera</taxon>
        <taxon>Rotifera</taxon>
        <taxon>Eurotatoria</taxon>
        <taxon>Bdelloidea</taxon>
        <taxon>Philodinida</taxon>
        <taxon>Philodinidae</taxon>
        <taxon>Rotaria</taxon>
    </lineage>
</organism>
<dbReference type="PROSITE" id="PS50802">
    <property type="entry name" value="OTU"/>
    <property type="match status" value="1"/>
</dbReference>
<dbReference type="InterPro" id="IPR046700">
    <property type="entry name" value="DUF6570"/>
</dbReference>
<dbReference type="InterPro" id="IPR003323">
    <property type="entry name" value="OTU_dom"/>
</dbReference>
<sequence>MTRGLKFTRLLQRLQKCSESIMYHDEINSVVQRIKQMESTTIPFQFHPIQVFDETKHVVDVIAKEYLQKATGDTHHLVPVDVFGDGNCLYHSIVVFMNNPLVTVSELRVRTIMELITNENYYQTMYSQYLGPTDIAIKAICKNYTFSELYEIAALCNVLQCNIRSVYPKIDFHHHMAIWDNLFTPIPPVSSNCNMVILWSNALNEKDAREMHNGTWRPNHFVPLMLPSIRNEFNNASQSASLVVNENTGTEQDSIRSPWPEPIPRDLKDTRLQQFLEQMSMTKLAEITCAICNIRTPEKDSKKIPISNIPNIHLLKVSEEVKTLIKNLGENTAIFTDDNNIQTTSHIKKHIPKFSAANNMWLGDIPTELQGLTIPEEKLISLYRHNSCVIKLQSPFHSATTAQTALKGNCITFLQNVPNIVNSLPLTLADLCDTLKVIFIGARPPDRLHLKKVLTVRKKKIIQALQWLKKYNILYQNVNINLENIAQLPEDDVPECIMSTLEQKIGDEEAQSERTGYVPDPLLNPKECTTADVVPISNSGVLYVNGSSISSDEIANYFLHKLKNNENKDQTVTENVYLIPHSSKPVNEYFNPKLLTGLHPALFCYGRGAPEDQSRPIEIKFKEHIRYLLSYNDRRFETNHSFIFVVFNLLQRRDACFHAQLIATKPYFQANANEIHTLNSKDIEMALDNNSKRTYNTGSNSALNKLLQHIKTVGGRVMGSAYSRTALRTRIHALIFNQGLPSIFLTLNPADTHSPVALYFAGVKLNLDNVQNEQLMDTYRRAEIIASHPVGTAKFFHLLITNILDTMIMGGVLGPVKAYFGTVESQGRGSLHLHLLIWLDHDMKPADMKEKIQDATFRNKLKAYLEDIIKEDLDDFKDKQVIESSDVVPRSFNTPTRLSQDNIYTALRTIDLTGFAENTDKFPILSTPTKQHQSSPSIPYRSPSIPYRSPSIPYRSPIVTPLPQTPAHDRSTIDMNISYNQLNLLPACLPTPNPSSPNFISRFRADVTQLVESGNTHKHSDRCYKYYNADRDDKKICCMRMPRKLVPVSTIDPDTGHISMRRSDPWINNFNEYLISACRSNMDIKFIWTGSDAKALVYYITDYVTKMSLSFHDTFSLVQKSITSLQNSNNQLDNENIIEKSHVIDNEDVYDDEIINDENSDEEHFQVQSTEDKNNFILVNTRIDYQYRSNNLYNTCLYDFVGTFYKKKINETDLKYLSNSSTTEKRQDNQKGRPYNERFSFQEEHPQAATHILMKYSQLHVPVLYGPQIPRQDRDDTRERYNRALLTLFVPWRNAIDLCDVNETWGDAFES</sequence>
<evidence type="ECO:0000259" key="2">
    <source>
        <dbReference type="PROSITE" id="PS50802"/>
    </source>
</evidence>
<dbReference type="Proteomes" id="UP000663823">
    <property type="component" value="Unassembled WGS sequence"/>
</dbReference>
<evidence type="ECO:0000313" key="4">
    <source>
        <dbReference type="Proteomes" id="UP000663823"/>
    </source>
</evidence>
<dbReference type="CDD" id="cd22791">
    <property type="entry name" value="OTU_VRTN"/>
    <property type="match status" value="1"/>
</dbReference>
<gene>
    <name evidence="3" type="ORF">OTI717_LOCUS32229</name>
</gene>
<evidence type="ECO:0000313" key="3">
    <source>
        <dbReference type="EMBL" id="CAF4062879.1"/>
    </source>
</evidence>
<feature type="compositionally biased region" description="Low complexity" evidence="1">
    <location>
        <begin position="934"/>
        <end position="943"/>
    </location>
</feature>
<proteinExistence type="predicted"/>
<name>A0A819SWH2_9BILA</name>
<dbReference type="Pfam" id="PF20209">
    <property type="entry name" value="DUF6570"/>
    <property type="match status" value="1"/>
</dbReference>
<dbReference type="Gene3D" id="3.90.70.80">
    <property type="match status" value="1"/>
</dbReference>
<feature type="non-terminal residue" evidence="3">
    <location>
        <position position="1311"/>
    </location>
</feature>
<evidence type="ECO:0000256" key="1">
    <source>
        <dbReference type="SAM" id="MobiDB-lite"/>
    </source>
</evidence>
<accession>A0A819SWH2</accession>